<protein>
    <submittedName>
        <fullName evidence="1">Murein DD-endopeptidase MepM and murein hydrolase activator NlpD</fullName>
    </submittedName>
</protein>
<evidence type="ECO:0000313" key="1">
    <source>
        <dbReference type="EMBL" id="GBH12951.1"/>
    </source>
</evidence>
<name>A0A2V0QJ47_PSESF</name>
<reference evidence="1 2" key="1">
    <citation type="submission" date="2018-04" db="EMBL/GenBank/DDBJ databases">
        <title>Draft genome sequence of Pseudomonas syringae pv. actinidiae biovar 1 strains isolated from kiwifruit in Kagawa prefecture.</title>
        <authorList>
            <person name="Tabuchi M."/>
            <person name="Saito M."/>
            <person name="Fujiwara S."/>
            <person name="Sasa N."/>
            <person name="Akimitsu K."/>
            <person name="Gomi K."/>
            <person name="Konishi-Sugita S."/>
            <person name="Hamano K."/>
            <person name="Kataoka I."/>
        </authorList>
    </citation>
    <scope>NUCLEOTIDE SEQUENCE [LARGE SCALE GENOMIC DNA]</scope>
    <source>
        <strain evidence="1 2">MAFF212206</strain>
    </source>
</reference>
<evidence type="ECO:0000313" key="2">
    <source>
        <dbReference type="Proteomes" id="UP000247480"/>
    </source>
</evidence>
<organism evidence="1 2">
    <name type="scientific">Pseudomonas syringae pv. actinidiae</name>
    <dbReference type="NCBI Taxonomy" id="103796"/>
    <lineage>
        <taxon>Bacteria</taxon>
        <taxon>Pseudomonadati</taxon>
        <taxon>Pseudomonadota</taxon>
        <taxon>Gammaproteobacteria</taxon>
        <taxon>Pseudomonadales</taxon>
        <taxon>Pseudomonadaceae</taxon>
        <taxon>Pseudomonas</taxon>
        <taxon>Pseudomonas syringae</taxon>
    </lineage>
</organism>
<sequence>MTEQLRAQAFRLDKRDTAGAYGAAGLGEIVPRHQAFARPDLKSVPPVSRVARYRFRDLIPGQAVACDWFCTPDAEQRRRRLAIGEQRFQRRRMIRLDAHAVSQPLVEISRKAVYQKPEQRLPAHACSPAGNELIR</sequence>
<dbReference type="GO" id="GO:0016787">
    <property type="term" value="F:hydrolase activity"/>
    <property type="evidence" value="ECO:0007669"/>
    <property type="project" value="UniProtKB-KW"/>
</dbReference>
<keyword evidence="1" id="KW-0378">Hydrolase</keyword>
<accession>A0A2V0QJ47</accession>
<gene>
    <name evidence="1" type="ORF">KPSA1_06427</name>
</gene>
<dbReference type="Proteomes" id="UP000247480">
    <property type="component" value="Unassembled WGS sequence"/>
</dbReference>
<dbReference type="EMBL" id="BGJZ01000329">
    <property type="protein sequence ID" value="GBH12951.1"/>
    <property type="molecule type" value="Genomic_DNA"/>
</dbReference>
<proteinExistence type="predicted"/>
<comment type="caution">
    <text evidence="1">The sequence shown here is derived from an EMBL/GenBank/DDBJ whole genome shotgun (WGS) entry which is preliminary data.</text>
</comment>
<dbReference type="AlphaFoldDB" id="A0A2V0QJ47"/>